<dbReference type="AlphaFoldDB" id="A0AAV6Q2D6"/>
<reference evidence="1 2" key="1">
    <citation type="journal article" date="2021" name="Sci. Rep.">
        <title>Chromosome anchoring in Senegalese sole (Solea senegalensis) reveals sex-associated markers and genome rearrangements in flatfish.</title>
        <authorList>
            <person name="Guerrero-Cozar I."/>
            <person name="Gomez-Garrido J."/>
            <person name="Berbel C."/>
            <person name="Martinez-Blanch J.F."/>
            <person name="Alioto T."/>
            <person name="Claros M.G."/>
            <person name="Gagnaire P.A."/>
            <person name="Manchado M."/>
        </authorList>
    </citation>
    <scope>NUCLEOTIDE SEQUENCE [LARGE SCALE GENOMIC DNA]</scope>
    <source>
        <strain evidence="1">Sse05_10M</strain>
    </source>
</reference>
<organism evidence="1 2">
    <name type="scientific">Solea senegalensis</name>
    <name type="common">Senegalese sole</name>
    <dbReference type="NCBI Taxonomy" id="28829"/>
    <lineage>
        <taxon>Eukaryota</taxon>
        <taxon>Metazoa</taxon>
        <taxon>Chordata</taxon>
        <taxon>Craniata</taxon>
        <taxon>Vertebrata</taxon>
        <taxon>Euteleostomi</taxon>
        <taxon>Actinopterygii</taxon>
        <taxon>Neopterygii</taxon>
        <taxon>Teleostei</taxon>
        <taxon>Neoteleostei</taxon>
        <taxon>Acanthomorphata</taxon>
        <taxon>Carangaria</taxon>
        <taxon>Pleuronectiformes</taxon>
        <taxon>Pleuronectoidei</taxon>
        <taxon>Soleidae</taxon>
        <taxon>Solea</taxon>
    </lineage>
</organism>
<accession>A0AAV6Q2D6</accession>
<dbReference type="Proteomes" id="UP000693946">
    <property type="component" value="Linkage Group LG8"/>
</dbReference>
<evidence type="ECO:0000313" key="1">
    <source>
        <dbReference type="EMBL" id="KAG7479679.1"/>
    </source>
</evidence>
<sequence>MANPEIILPLNCVVGAVTWPIETQVIHWAHTSSGGQTDQRCDPAKVLVARPGSGREGIHHRVCAQKKKTLPVLSRPWSDISLDFVTGLPASSSFKSREGVECPDSLMEEAVPQLAGPGPETLQSPP</sequence>
<keyword evidence="2" id="KW-1185">Reference proteome</keyword>
<evidence type="ECO:0000313" key="2">
    <source>
        <dbReference type="Proteomes" id="UP000693946"/>
    </source>
</evidence>
<protein>
    <submittedName>
        <fullName evidence="1">Uncharacterized protein</fullName>
    </submittedName>
</protein>
<name>A0AAV6Q2D6_SOLSE</name>
<comment type="caution">
    <text evidence="1">The sequence shown here is derived from an EMBL/GenBank/DDBJ whole genome shotgun (WGS) entry which is preliminary data.</text>
</comment>
<gene>
    <name evidence="1" type="ORF">JOB18_032356</name>
</gene>
<proteinExistence type="predicted"/>
<dbReference type="EMBL" id="JAGKHQ010000020">
    <property type="protein sequence ID" value="KAG7479679.1"/>
    <property type="molecule type" value="Genomic_DNA"/>
</dbReference>